<keyword evidence="1" id="KW-0547">Nucleotide-binding</keyword>
<dbReference type="OrthoDB" id="9803927at2"/>
<dbReference type="RefSeq" id="WP_110522758.1">
    <property type="nucleotide sequence ID" value="NZ_QKOE01000001.1"/>
</dbReference>
<comment type="similarity">
    <text evidence="1">Belongs to the 5'-nucleotidase family.</text>
</comment>
<evidence type="ECO:0000256" key="1">
    <source>
        <dbReference type="RuleBase" id="RU362119"/>
    </source>
</evidence>
<gene>
    <name evidence="4" type="ORF">DNK49_02715</name>
</gene>
<name>A0A323V0U4_9RHOO</name>
<dbReference type="GO" id="GO:0009166">
    <property type="term" value="P:nucleotide catabolic process"/>
    <property type="evidence" value="ECO:0007669"/>
    <property type="project" value="InterPro"/>
</dbReference>
<evidence type="ECO:0000313" key="5">
    <source>
        <dbReference type="Proteomes" id="UP000248259"/>
    </source>
</evidence>
<feature type="chain" id="PRO_5016191598" evidence="1">
    <location>
        <begin position="28"/>
        <end position="656"/>
    </location>
</feature>
<protein>
    <submittedName>
        <fullName evidence="4">Alkaline phosphatase</fullName>
    </submittedName>
</protein>
<dbReference type="PANTHER" id="PTHR11575:SF24">
    <property type="entry name" value="5'-NUCLEOTIDASE"/>
    <property type="match status" value="1"/>
</dbReference>
<evidence type="ECO:0000313" key="4">
    <source>
        <dbReference type="EMBL" id="PZA18459.1"/>
    </source>
</evidence>
<dbReference type="PRINTS" id="PR01607">
    <property type="entry name" value="APYRASEFAMLY"/>
</dbReference>
<dbReference type="Pfam" id="PF02872">
    <property type="entry name" value="5_nucleotid_C"/>
    <property type="match status" value="1"/>
</dbReference>
<feature type="domain" description="Ice-binding protein C-terminal" evidence="3">
    <location>
        <begin position="625"/>
        <end position="649"/>
    </location>
</feature>
<keyword evidence="1" id="KW-0732">Signal</keyword>
<dbReference type="Proteomes" id="UP000248259">
    <property type="component" value="Unassembled WGS sequence"/>
</dbReference>
<organism evidence="4 5">
    <name type="scientific">Parazoarcus communis SWub3 = DSM 12120</name>
    <dbReference type="NCBI Taxonomy" id="1121029"/>
    <lineage>
        <taxon>Bacteria</taxon>
        <taxon>Pseudomonadati</taxon>
        <taxon>Pseudomonadota</taxon>
        <taxon>Betaproteobacteria</taxon>
        <taxon>Rhodocyclales</taxon>
        <taxon>Zoogloeaceae</taxon>
        <taxon>Parazoarcus</taxon>
    </lineage>
</organism>
<dbReference type="NCBIfam" id="TIGR02595">
    <property type="entry name" value="PEP_CTERM"/>
    <property type="match status" value="1"/>
</dbReference>
<dbReference type="EMBL" id="QKOE01000001">
    <property type="protein sequence ID" value="PZA18459.1"/>
    <property type="molecule type" value="Genomic_DNA"/>
</dbReference>
<keyword evidence="5" id="KW-1185">Reference proteome</keyword>
<dbReference type="AlphaFoldDB" id="A0A323V0U4"/>
<dbReference type="InterPro" id="IPR013424">
    <property type="entry name" value="Ice-binding_C"/>
</dbReference>
<dbReference type="Pfam" id="PF07589">
    <property type="entry name" value="PEP-CTERM"/>
    <property type="match status" value="1"/>
</dbReference>
<sequence>MIRPQLRVKRLAVSIALLVALPSSAFALEGLSILHIGDQESWLLSAQGNLRDDPSQALSFYGGIDRLASVIDQQRTAATAAGYSVLTLNAGDAFLPGPRLSASLSNLASAYSDGGQDFYDAMAMRYIGFDAAVFGNHEFDLGADVAARFAQVSGTTYLSANLDFSATSAFSALASSGTVAPGIITTTTAGNKVGIVGLTTPLLPTISSPGAVSVIGNTAGASAEQNLIAAAALAQGQIDALRAQGATTIVMISHLQNAANEINTVVPLLSGVDVVVSGGGHELMADADDVLIPGTTASINAHPVAVQTADGNSALVVTSNFGNRYVGELVVTLGDDGRVVRDAAGIPIVDSSAMIRVSGTGADAILPDATLNATVVQPVKSFIDGLNATIIATSEVRLNGDRGAAGAPGSFNAGVRNAETNLGNLMADALRFAGQTEVAIQNGGGIRASIAAGEVSVGDTFNVAPFTNLVKTAQNVSAQQLKVLMEHTLAGASASGNATGQFGQISGMQVRYDTQLAAGARVLDIVLDDGTVLVKDGVVVNLERLVTLATIDFLAAGGDGYPFVLAGVEFDNAVNSVTYQEALLAYITASTADGGLGGQILASRYGIENPLDRQGRLIDLAIAAPVPEPETYAMLLAGLGLVGFMARRRNRNAQPA</sequence>
<evidence type="ECO:0000259" key="2">
    <source>
        <dbReference type="Pfam" id="PF02872"/>
    </source>
</evidence>
<dbReference type="InterPro" id="IPR008334">
    <property type="entry name" value="5'-Nucleotdase_C"/>
</dbReference>
<dbReference type="InterPro" id="IPR029052">
    <property type="entry name" value="Metallo-depent_PP-like"/>
</dbReference>
<dbReference type="SUPFAM" id="SSF56300">
    <property type="entry name" value="Metallo-dependent phosphatases"/>
    <property type="match status" value="1"/>
</dbReference>
<dbReference type="Gene3D" id="3.60.21.10">
    <property type="match status" value="1"/>
</dbReference>
<keyword evidence="1" id="KW-0378">Hydrolase</keyword>
<evidence type="ECO:0000259" key="3">
    <source>
        <dbReference type="Pfam" id="PF07589"/>
    </source>
</evidence>
<feature type="signal peptide" evidence="1">
    <location>
        <begin position="1"/>
        <end position="27"/>
    </location>
</feature>
<dbReference type="InterPro" id="IPR036907">
    <property type="entry name" value="5'-Nucleotdase_C_sf"/>
</dbReference>
<dbReference type="Gene3D" id="3.90.780.10">
    <property type="entry name" value="5'-Nucleotidase, C-terminal domain"/>
    <property type="match status" value="1"/>
</dbReference>
<dbReference type="SUPFAM" id="SSF55816">
    <property type="entry name" value="5'-nucleotidase (syn. UDP-sugar hydrolase), C-terminal domain"/>
    <property type="match status" value="1"/>
</dbReference>
<dbReference type="GO" id="GO:0008253">
    <property type="term" value="F:5'-nucleotidase activity"/>
    <property type="evidence" value="ECO:0007669"/>
    <property type="project" value="TreeGrafter"/>
</dbReference>
<comment type="caution">
    <text evidence="4">The sequence shown here is derived from an EMBL/GenBank/DDBJ whole genome shotgun (WGS) entry which is preliminary data.</text>
</comment>
<accession>A0A323V0U4</accession>
<feature type="domain" description="5'-Nucleotidase C-terminal" evidence="2">
    <location>
        <begin position="414"/>
        <end position="563"/>
    </location>
</feature>
<dbReference type="PANTHER" id="PTHR11575">
    <property type="entry name" value="5'-NUCLEOTIDASE-RELATED"/>
    <property type="match status" value="1"/>
</dbReference>
<dbReference type="GO" id="GO:0000166">
    <property type="term" value="F:nucleotide binding"/>
    <property type="evidence" value="ECO:0007669"/>
    <property type="project" value="UniProtKB-KW"/>
</dbReference>
<dbReference type="GO" id="GO:0030288">
    <property type="term" value="C:outer membrane-bounded periplasmic space"/>
    <property type="evidence" value="ECO:0007669"/>
    <property type="project" value="TreeGrafter"/>
</dbReference>
<proteinExistence type="inferred from homology"/>
<dbReference type="InterPro" id="IPR006179">
    <property type="entry name" value="5_nucleotidase/apyrase"/>
</dbReference>
<reference evidence="4 5" key="1">
    <citation type="submission" date="2018-06" db="EMBL/GenBank/DDBJ databases">
        <title>Azoarcus communis strain SWub3 genome.</title>
        <authorList>
            <person name="Zorraquino Salvo V."/>
            <person name="Toubiana D."/>
            <person name="Blumwald E."/>
        </authorList>
    </citation>
    <scope>NUCLEOTIDE SEQUENCE [LARGE SCALE GENOMIC DNA]</scope>
    <source>
        <strain evidence="4 5">SWub3</strain>
    </source>
</reference>
<dbReference type="GO" id="GO:0008768">
    <property type="term" value="F:UDP-sugar diphosphatase activity"/>
    <property type="evidence" value="ECO:0007669"/>
    <property type="project" value="TreeGrafter"/>
</dbReference>